<dbReference type="STRING" id="1231391.GCA_000308195_01270"/>
<reference evidence="2 3" key="1">
    <citation type="submission" date="2018-04" db="EMBL/GenBank/DDBJ databases">
        <title>Genomic Encyclopedia of Type Strains, Phase IV (KMG-IV): sequencing the most valuable type-strain genomes for metagenomic binning, comparative biology and taxonomic classification.</title>
        <authorList>
            <person name="Goeker M."/>
        </authorList>
    </citation>
    <scope>NUCLEOTIDE SEQUENCE [LARGE SCALE GENOMIC DNA]</scope>
    <source>
        <strain evidence="2 3">DSM 10065</strain>
    </source>
</reference>
<dbReference type="InterPro" id="IPR050471">
    <property type="entry name" value="AB_hydrolase"/>
</dbReference>
<dbReference type="PANTHER" id="PTHR43433">
    <property type="entry name" value="HYDROLASE, ALPHA/BETA FOLD FAMILY PROTEIN"/>
    <property type="match status" value="1"/>
</dbReference>
<dbReference type="OrthoDB" id="8680283at2"/>
<dbReference type="Pfam" id="PF00561">
    <property type="entry name" value="Abhydrolase_1"/>
    <property type="match status" value="1"/>
</dbReference>
<gene>
    <name evidence="2" type="ORF">C7440_0460</name>
</gene>
<dbReference type="Gene3D" id="3.40.50.1820">
    <property type="entry name" value="alpha/beta hydrolase"/>
    <property type="match status" value="1"/>
</dbReference>
<evidence type="ECO:0000313" key="3">
    <source>
        <dbReference type="Proteomes" id="UP000246145"/>
    </source>
</evidence>
<sequence>MAAADSTGVTTGKVAVGDGTLIHYQHYRQASSSQCVVLVHSLALDHRFWRLVAPAIAARAHVVCVDVRGHGQSGKPPGPYSIELFAQDVKEVLQALGYRKAVVAGASLGGCVALQFAIDHPEMTAALGLVDTTSWYGPTAPDDWSKRAQKAKTDGLDSMVQFQATRWFSEQFRTDQPELLRQCVDTFLANDVEAYGEACRALGRFNASTRVAQVSAPTAVVVGANDYAAPVAMSRYLHESIQGSTLTIIPEACHLTPIETPDVIVNTLERLLEGLDAQQGQAAAQTQGDPE</sequence>
<protein>
    <submittedName>
        <fullName evidence="2">3-oxoadipate enol-lactonase</fullName>
    </submittedName>
</protein>
<proteinExistence type="predicted"/>
<comment type="caution">
    <text evidence="2">The sequence shown here is derived from an EMBL/GenBank/DDBJ whole genome shotgun (WGS) entry which is preliminary data.</text>
</comment>
<dbReference type="EMBL" id="QEKO01000001">
    <property type="protein sequence ID" value="PVY68072.1"/>
    <property type="molecule type" value="Genomic_DNA"/>
</dbReference>
<keyword evidence="3" id="KW-1185">Reference proteome</keyword>
<evidence type="ECO:0000313" key="2">
    <source>
        <dbReference type="EMBL" id="PVY68072.1"/>
    </source>
</evidence>
<name>A0A2U1CQ97_9BURK</name>
<accession>A0A2U1CQ97</accession>
<dbReference type="RefSeq" id="WP_116517324.1">
    <property type="nucleotide sequence ID" value="NZ_JACCEX010000001.1"/>
</dbReference>
<dbReference type="InterPro" id="IPR029058">
    <property type="entry name" value="AB_hydrolase_fold"/>
</dbReference>
<evidence type="ECO:0000259" key="1">
    <source>
        <dbReference type="Pfam" id="PF00561"/>
    </source>
</evidence>
<dbReference type="PRINTS" id="PR00111">
    <property type="entry name" value="ABHYDROLASE"/>
</dbReference>
<dbReference type="AlphaFoldDB" id="A0A2U1CQ97"/>
<dbReference type="Proteomes" id="UP000246145">
    <property type="component" value="Unassembled WGS sequence"/>
</dbReference>
<feature type="domain" description="AB hydrolase-1" evidence="1">
    <location>
        <begin position="36"/>
        <end position="259"/>
    </location>
</feature>
<dbReference type="InterPro" id="IPR000073">
    <property type="entry name" value="AB_hydrolase_1"/>
</dbReference>
<dbReference type="SUPFAM" id="SSF53474">
    <property type="entry name" value="alpha/beta-Hydrolases"/>
    <property type="match status" value="1"/>
</dbReference>
<dbReference type="PANTHER" id="PTHR43433:SF1">
    <property type="entry name" value="BLL5160 PROTEIN"/>
    <property type="match status" value="1"/>
</dbReference>
<organism evidence="2 3">
    <name type="scientific">Pusillimonas noertemannii</name>
    <dbReference type="NCBI Taxonomy" id="305977"/>
    <lineage>
        <taxon>Bacteria</taxon>
        <taxon>Pseudomonadati</taxon>
        <taxon>Pseudomonadota</taxon>
        <taxon>Betaproteobacteria</taxon>
        <taxon>Burkholderiales</taxon>
        <taxon>Alcaligenaceae</taxon>
        <taxon>Pusillimonas</taxon>
    </lineage>
</organism>